<dbReference type="AlphaFoldDB" id="A0A1L5YAX1"/>
<keyword evidence="2" id="KW-0934">Plastid</keyword>
<dbReference type="Pfam" id="PF07466">
    <property type="entry name" value="DUF1517"/>
    <property type="match status" value="1"/>
</dbReference>
<organism evidence="2">
    <name type="scientific">Paulinella micropora</name>
    <dbReference type="NCBI Taxonomy" id="1928728"/>
    <lineage>
        <taxon>Eukaryota</taxon>
        <taxon>Sar</taxon>
        <taxon>Rhizaria</taxon>
        <taxon>Cercozoa</taxon>
        <taxon>Imbricatea</taxon>
        <taxon>Silicofilosea</taxon>
        <taxon>Euglyphida</taxon>
        <taxon>Paulinellidae</taxon>
        <taxon>Paulinella</taxon>
    </lineage>
</organism>
<protein>
    <recommendedName>
        <fullName evidence="3">DUF1517 domain-containing protein</fullName>
    </recommendedName>
</protein>
<keyword evidence="1" id="KW-0472">Membrane</keyword>
<dbReference type="EMBL" id="KX897545">
    <property type="protein sequence ID" value="APP87848.1"/>
    <property type="molecule type" value="Genomic_DNA"/>
</dbReference>
<name>A0A1L5YAX1_9EUKA</name>
<dbReference type="InterPro" id="IPR010903">
    <property type="entry name" value="DUF1517"/>
</dbReference>
<sequence length="325" mass="35251">MLLQFMLSSLRIPKIKVTGKPFLQKFCKIFILPILVLILILNNPTPTDAASGGRMGGSTFSSRRGQSNIPRSNYYSSYPSMGGSIGFPFLIPMFGFGSGGMFGFLIFMAILGILVNGFRESGISSFNESGEGALAQNHEGPVTMLQLRIGLLASARDLQTDLRYLASVANTGTSKGLQRVLQDTILALLRHPYLWVYANADCGQVPFMAAESTFNRLSMGERSKLRSEVISNVDGYQTESLSDIRSGLADATSEFIAVTILVACKSRVSFKGANSAEDLQESLRVIGSIPSDSLIALEIIWQPDGAGEVLSTEELLTTYPELQHL</sequence>
<evidence type="ECO:0000313" key="2">
    <source>
        <dbReference type="EMBL" id="APP87848.1"/>
    </source>
</evidence>
<dbReference type="InterPro" id="IPR053023">
    <property type="entry name" value="FLAP_modulator"/>
</dbReference>
<dbReference type="PIRSF" id="PIRSF037221">
    <property type="entry name" value="DUF1517"/>
    <property type="match status" value="1"/>
</dbReference>
<dbReference type="PANTHER" id="PTHR33975:SF2">
    <property type="entry name" value="MYELIN-ASSOCIATED OLIGODENDROCYTE BASIC PROTEIN"/>
    <property type="match status" value="1"/>
</dbReference>
<dbReference type="PANTHER" id="PTHR33975">
    <property type="entry name" value="MYELIN-ASSOCIATED OLIGODENDROCYTE BASIC PROTEIN"/>
    <property type="match status" value="1"/>
</dbReference>
<feature type="transmembrane region" description="Helical" evidence="1">
    <location>
        <begin position="89"/>
        <end position="115"/>
    </location>
</feature>
<accession>A0A1L5YAX1</accession>
<proteinExistence type="predicted"/>
<gene>
    <name evidence="2" type="ORF">PCKR_043</name>
</gene>
<geneLocation type="plastid" evidence="2"/>
<keyword evidence="1" id="KW-1133">Transmembrane helix</keyword>
<evidence type="ECO:0000256" key="1">
    <source>
        <dbReference type="SAM" id="Phobius"/>
    </source>
</evidence>
<evidence type="ECO:0008006" key="3">
    <source>
        <dbReference type="Google" id="ProtNLM"/>
    </source>
</evidence>
<reference evidence="2" key="1">
    <citation type="journal article" date="2017" name="Protist">
        <title>Diversity of the Photosynthetic Paulinella Species, with the Description of Paulinella micropora sp. nov. and the Chromatophore Genome Sequence for strain KR01.</title>
        <authorList>
            <person name="Lhee D."/>
            <person name="Yang E.C."/>
            <person name="Kim J.I."/>
            <person name="Nakayama T."/>
            <person name="Zuccarello G."/>
            <person name="Andersen R.A."/>
            <person name="Yoon H.S."/>
        </authorList>
    </citation>
    <scope>NUCLEOTIDE SEQUENCE</scope>
    <source>
        <strain evidence="2">KR01</strain>
    </source>
</reference>
<keyword evidence="1" id="KW-0812">Transmembrane</keyword>